<name>A0A2X0IUS1_9ACTN</name>
<organism evidence="2 3">
    <name type="scientific">Streptacidiphilus pinicola</name>
    <dbReference type="NCBI Taxonomy" id="2219663"/>
    <lineage>
        <taxon>Bacteria</taxon>
        <taxon>Bacillati</taxon>
        <taxon>Actinomycetota</taxon>
        <taxon>Actinomycetes</taxon>
        <taxon>Kitasatosporales</taxon>
        <taxon>Streptomycetaceae</taxon>
        <taxon>Streptacidiphilus</taxon>
    </lineage>
</organism>
<dbReference type="OrthoDB" id="9973958at2"/>
<sequence>MSATLPSGPYERRSAGLRRVRGVTKWTLVGSAASALVLGLGYAHALPDLASLLPSHAFDGGSGGSGGGGVTQYTGGGGAQAPSLPSAGSGGGHTSTGAS</sequence>
<feature type="compositionally biased region" description="Gly residues" evidence="1">
    <location>
        <begin position="60"/>
        <end position="79"/>
    </location>
</feature>
<keyword evidence="3" id="KW-1185">Reference proteome</keyword>
<accession>A0A2X0IUS1</accession>
<dbReference type="Proteomes" id="UP000248889">
    <property type="component" value="Unassembled WGS sequence"/>
</dbReference>
<evidence type="ECO:0000313" key="3">
    <source>
        <dbReference type="Proteomes" id="UP000248889"/>
    </source>
</evidence>
<comment type="caution">
    <text evidence="2">The sequence shown here is derived from an EMBL/GenBank/DDBJ whole genome shotgun (WGS) entry which is preliminary data.</text>
</comment>
<proteinExistence type="predicted"/>
<dbReference type="RefSeq" id="WP_133259809.1">
    <property type="nucleotide sequence ID" value="NZ_QKYN01000008.1"/>
</dbReference>
<dbReference type="AlphaFoldDB" id="A0A2X0IUS1"/>
<gene>
    <name evidence="2" type="ORF">DN069_02330</name>
</gene>
<dbReference type="EMBL" id="QKYN01000008">
    <property type="protein sequence ID" value="RAG87373.1"/>
    <property type="molecule type" value="Genomic_DNA"/>
</dbReference>
<evidence type="ECO:0000256" key="1">
    <source>
        <dbReference type="SAM" id="MobiDB-lite"/>
    </source>
</evidence>
<reference evidence="2 3" key="1">
    <citation type="submission" date="2018-06" db="EMBL/GenBank/DDBJ databases">
        <title>Streptacidiphilus pinicola sp. nov., isolated from pine grove soil.</title>
        <authorList>
            <person name="Roh S.G."/>
            <person name="Park S."/>
            <person name="Kim M.-K."/>
            <person name="Yun B.-R."/>
            <person name="Park J."/>
            <person name="Kim M.J."/>
            <person name="Kim Y.S."/>
            <person name="Kim S.B."/>
        </authorList>
    </citation>
    <scope>NUCLEOTIDE SEQUENCE [LARGE SCALE GENOMIC DNA]</scope>
    <source>
        <strain evidence="2 3">MMS16-CNU450</strain>
    </source>
</reference>
<feature type="region of interest" description="Disordered" evidence="1">
    <location>
        <begin position="57"/>
        <end position="99"/>
    </location>
</feature>
<protein>
    <submittedName>
        <fullName evidence="2">Uncharacterized protein</fullName>
    </submittedName>
</protein>
<feature type="compositionally biased region" description="Gly residues" evidence="1">
    <location>
        <begin position="88"/>
        <end position="99"/>
    </location>
</feature>
<evidence type="ECO:0000313" key="2">
    <source>
        <dbReference type="EMBL" id="RAG87373.1"/>
    </source>
</evidence>